<accession>A0A1F4VRX9</accession>
<evidence type="ECO:0000313" key="1">
    <source>
        <dbReference type="EMBL" id="OGC59951.1"/>
    </source>
</evidence>
<proteinExistence type="predicted"/>
<dbReference type="AlphaFoldDB" id="A0A1F4VRX9"/>
<gene>
    <name evidence="1" type="ORF">A3A70_02915</name>
</gene>
<sequence length="239" mass="28402">MKDTRIFFEKSYYVLQGILKSKKFQEKLNKYIAEMEKAGYPIPKNGFPTVAKYNEWAEKVSKANIYQYSFIDVILEDFNVRDNAEQIRKGIVWNVFLGKNTPPLNPTIGYSSKINKEENYIDLSIRFYAWSTKKEVEEVWGYINGLRAHLPAYKEDTKNKPWEEFERDFTVYELFLKVKEDIKKGIIKNKQDKSRSPYMQINYYPEFADLKKRHGDKLEDQISPIVSRCNKIFKNLNII</sequence>
<comment type="caution">
    <text evidence="1">The sequence shown here is derived from an EMBL/GenBank/DDBJ whole genome shotgun (WGS) entry which is preliminary data.</text>
</comment>
<protein>
    <submittedName>
        <fullName evidence="1">Uncharacterized protein</fullName>
    </submittedName>
</protein>
<dbReference type="Proteomes" id="UP000178964">
    <property type="component" value="Unassembled WGS sequence"/>
</dbReference>
<dbReference type="STRING" id="1802627.A3A70_02915"/>
<organism evidence="1 2">
    <name type="scientific">candidate division WWE3 bacterium RIFCSPLOWO2_01_FULL_42_11</name>
    <dbReference type="NCBI Taxonomy" id="1802627"/>
    <lineage>
        <taxon>Bacteria</taxon>
        <taxon>Katanobacteria</taxon>
    </lineage>
</organism>
<dbReference type="EMBL" id="MEVK01000003">
    <property type="protein sequence ID" value="OGC59951.1"/>
    <property type="molecule type" value="Genomic_DNA"/>
</dbReference>
<reference evidence="1 2" key="1">
    <citation type="journal article" date="2016" name="Nat. Commun.">
        <title>Thousands of microbial genomes shed light on interconnected biogeochemical processes in an aquifer system.</title>
        <authorList>
            <person name="Anantharaman K."/>
            <person name="Brown C.T."/>
            <person name="Hug L.A."/>
            <person name="Sharon I."/>
            <person name="Castelle C.J."/>
            <person name="Probst A.J."/>
            <person name="Thomas B.C."/>
            <person name="Singh A."/>
            <person name="Wilkins M.J."/>
            <person name="Karaoz U."/>
            <person name="Brodie E.L."/>
            <person name="Williams K.H."/>
            <person name="Hubbard S.S."/>
            <person name="Banfield J.F."/>
        </authorList>
    </citation>
    <scope>NUCLEOTIDE SEQUENCE [LARGE SCALE GENOMIC DNA]</scope>
</reference>
<evidence type="ECO:0000313" key="2">
    <source>
        <dbReference type="Proteomes" id="UP000178964"/>
    </source>
</evidence>
<name>A0A1F4VRX9_UNCKA</name>